<dbReference type="Pfam" id="PF00198">
    <property type="entry name" value="2-oxoacid_dh"/>
    <property type="match status" value="1"/>
</dbReference>
<dbReference type="SUPFAM" id="SSF51230">
    <property type="entry name" value="Single hybrid motif"/>
    <property type="match status" value="1"/>
</dbReference>
<sequence length="420" mass="43254">MATEIRVPTLGESVTEATIGKWFKKAGDAVAADEPIVELETDKVTIEVPAPAAGVLSEIVAKDGETVGVGALLGSIGAGSGAQAAAPAAAATAAPAPAKTEAPKTEAPKPAPAPVAAAAPAGANGPAVAKLAAETGINPALLAGSGKDGRVTKGDMLAAISAPPAAAPAVQAPAAPVVARVPSTPGDAVREERVKMTKLRQTIAKRLKDAQNAAAMLTTFNDVDMSAVMSLRAQYKDVFEKKHGVKLGFMGFFTKAVIQALKDVPEVNAEIDGQDLIYKNYYNIGIAVGTDKGLVVPVVRDADALSIAGIEKTISGYGRKARDGKLGIDDMQGGTFTITNGGIYGSLMSTPILNAPQSGILGMHRIEERPVAIKGQVVIRPMMYLALSYDHRIVDGKGAVTFLVRVKEALEDPTRLVLDL</sequence>
<dbReference type="GO" id="GO:0045252">
    <property type="term" value="C:oxoglutarate dehydrogenase complex"/>
    <property type="evidence" value="ECO:0007669"/>
    <property type="project" value="UniProtKB-UniRule"/>
</dbReference>
<evidence type="ECO:0000259" key="14">
    <source>
        <dbReference type="PROSITE" id="PS50968"/>
    </source>
</evidence>
<evidence type="ECO:0000313" key="17">
    <source>
        <dbReference type="Proteomes" id="UP001143330"/>
    </source>
</evidence>
<gene>
    <name evidence="16" type="primary">sucB</name>
    <name evidence="16" type="ORF">GCM10017653_04500</name>
</gene>
<comment type="similarity">
    <text evidence="3 12">Belongs to the 2-oxoacid dehydrogenase family.</text>
</comment>
<evidence type="ECO:0000259" key="15">
    <source>
        <dbReference type="PROSITE" id="PS51826"/>
    </source>
</evidence>
<dbReference type="NCBIfam" id="TIGR01347">
    <property type="entry name" value="sucB"/>
    <property type="match status" value="1"/>
</dbReference>
<evidence type="ECO:0000256" key="4">
    <source>
        <dbReference type="ARBA" id="ARBA00011666"/>
    </source>
</evidence>
<dbReference type="NCBIfam" id="NF004309">
    <property type="entry name" value="PRK05704.1"/>
    <property type="match status" value="1"/>
</dbReference>
<dbReference type="Gene3D" id="2.40.50.100">
    <property type="match status" value="1"/>
</dbReference>
<dbReference type="InterPro" id="IPR011053">
    <property type="entry name" value="Single_hybrid_motif"/>
</dbReference>
<dbReference type="PROSITE" id="PS51826">
    <property type="entry name" value="PSBD"/>
    <property type="match status" value="1"/>
</dbReference>
<evidence type="ECO:0000256" key="12">
    <source>
        <dbReference type="RuleBase" id="RU361138"/>
    </source>
</evidence>
<reference evidence="16" key="1">
    <citation type="journal article" date="2014" name="Int. J. Syst. Evol. Microbiol.">
        <title>Complete genome sequence of Corynebacterium casei LMG S-19264T (=DSM 44701T), isolated from a smear-ripened cheese.</title>
        <authorList>
            <consortium name="US DOE Joint Genome Institute (JGI-PGF)"/>
            <person name="Walter F."/>
            <person name="Albersmeier A."/>
            <person name="Kalinowski J."/>
            <person name="Ruckert C."/>
        </authorList>
    </citation>
    <scope>NUCLEOTIDE SEQUENCE</scope>
    <source>
        <strain evidence="16">VKM B-2789</strain>
    </source>
</reference>
<dbReference type="Proteomes" id="UP001143330">
    <property type="component" value="Unassembled WGS sequence"/>
</dbReference>
<dbReference type="InterPro" id="IPR036625">
    <property type="entry name" value="E3-bd_dom_sf"/>
</dbReference>
<comment type="cofactor">
    <cofactor evidence="12">
        <name>(R)-lipoate</name>
        <dbReference type="ChEBI" id="CHEBI:83088"/>
    </cofactor>
    <text evidence="12">Binds 1 lipoyl cofactor covalently.</text>
</comment>
<evidence type="ECO:0000256" key="5">
    <source>
        <dbReference type="ARBA" id="ARBA00012945"/>
    </source>
</evidence>
<comment type="caution">
    <text evidence="16">The sequence shown here is derived from an EMBL/GenBank/DDBJ whole genome shotgun (WGS) entry which is preliminary data.</text>
</comment>
<evidence type="ECO:0000313" key="16">
    <source>
        <dbReference type="EMBL" id="GLK82381.1"/>
    </source>
</evidence>
<dbReference type="Gene3D" id="4.10.320.10">
    <property type="entry name" value="E3-binding domain"/>
    <property type="match status" value="1"/>
</dbReference>
<dbReference type="InterPro" id="IPR001078">
    <property type="entry name" value="2-oxoacid_DH_actylTfrase"/>
</dbReference>
<feature type="region of interest" description="Disordered" evidence="13">
    <location>
        <begin position="95"/>
        <end position="120"/>
    </location>
</feature>
<evidence type="ECO:0000256" key="13">
    <source>
        <dbReference type="SAM" id="MobiDB-lite"/>
    </source>
</evidence>
<evidence type="ECO:0000256" key="3">
    <source>
        <dbReference type="ARBA" id="ARBA00007317"/>
    </source>
</evidence>
<keyword evidence="7 12" id="KW-0816">Tricarboxylic acid cycle</keyword>
<keyword evidence="8 12" id="KW-0808">Transferase</keyword>
<dbReference type="InterPro" id="IPR006255">
    <property type="entry name" value="SucB"/>
</dbReference>
<dbReference type="PROSITE" id="PS00189">
    <property type="entry name" value="LIPOYL"/>
    <property type="match status" value="1"/>
</dbReference>
<feature type="domain" description="Lipoyl-binding" evidence="14">
    <location>
        <begin position="2"/>
        <end position="77"/>
    </location>
</feature>
<dbReference type="Gene3D" id="3.30.559.10">
    <property type="entry name" value="Chloramphenicol acetyltransferase-like domain"/>
    <property type="match status" value="1"/>
</dbReference>
<comment type="subunit">
    <text evidence="4">Forms a 24-polypeptide structural core with octahedral symmetry. Part of the 2-oxoglutarate dehydrogenase (OGDH) complex composed of E1 (2-oxoglutarate dehydrogenase), E2 (dihydrolipoamide succinyltransferase) and E3 (dihydrolipoamide dehydrogenase); the complex contains multiple copies of the three enzymatic components (E1, E2 and E3).</text>
</comment>
<dbReference type="GO" id="GO:0004149">
    <property type="term" value="F:dihydrolipoyllysine-residue succinyltransferase activity"/>
    <property type="evidence" value="ECO:0007669"/>
    <property type="project" value="UniProtKB-UniRule"/>
</dbReference>
<feature type="domain" description="Peripheral subunit-binding (PSBD)" evidence="15">
    <location>
        <begin position="123"/>
        <end position="160"/>
    </location>
</feature>
<comment type="catalytic activity">
    <reaction evidence="11 12">
        <text>N(6)-[(R)-dihydrolipoyl]-L-lysyl-[protein] + succinyl-CoA = N(6)-[(R)-S(8)-succinyldihydrolipoyl]-L-lysyl-[protein] + CoA</text>
        <dbReference type="Rhea" id="RHEA:15213"/>
        <dbReference type="Rhea" id="RHEA-COMP:10475"/>
        <dbReference type="Rhea" id="RHEA-COMP:20092"/>
        <dbReference type="ChEBI" id="CHEBI:57287"/>
        <dbReference type="ChEBI" id="CHEBI:57292"/>
        <dbReference type="ChEBI" id="CHEBI:83100"/>
        <dbReference type="ChEBI" id="CHEBI:83120"/>
        <dbReference type="EC" id="2.3.1.61"/>
    </reaction>
</comment>
<dbReference type="GO" id="GO:0033512">
    <property type="term" value="P:L-lysine catabolic process to acetyl-CoA via saccharopine"/>
    <property type="evidence" value="ECO:0007669"/>
    <property type="project" value="UniProtKB-UniRule"/>
</dbReference>
<dbReference type="Pfam" id="PF02817">
    <property type="entry name" value="E3_binding"/>
    <property type="match status" value="1"/>
</dbReference>
<dbReference type="InterPro" id="IPR004167">
    <property type="entry name" value="PSBD"/>
</dbReference>
<dbReference type="GO" id="GO:0005829">
    <property type="term" value="C:cytosol"/>
    <property type="evidence" value="ECO:0007669"/>
    <property type="project" value="TreeGrafter"/>
</dbReference>
<dbReference type="InterPro" id="IPR050537">
    <property type="entry name" value="2-oxoacid_dehydrogenase"/>
</dbReference>
<protein>
    <recommendedName>
        <fullName evidence="6 12">Dihydrolipoyllysine-residue succinyltransferase component of 2-oxoglutarate dehydrogenase complex</fullName>
        <ecNumber evidence="5 12">2.3.1.61</ecNumber>
    </recommendedName>
    <alternativeName>
        <fullName evidence="12">2-oxoglutarate dehydrogenase complex component E2</fullName>
    </alternativeName>
</protein>
<evidence type="ECO:0000256" key="7">
    <source>
        <dbReference type="ARBA" id="ARBA00022532"/>
    </source>
</evidence>
<dbReference type="SUPFAM" id="SSF47005">
    <property type="entry name" value="Peripheral subunit-binding domain of 2-oxo acid dehydrogenase complex"/>
    <property type="match status" value="1"/>
</dbReference>
<dbReference type="PROSITE" id="PS50968">
    <property type="entry name" value="BIOTINYL_LIPOYL"/>
    <property type="match status" value="1"/>
</dbReference>
<dbReference type="GO" id="GO:0006099">
    <property type="term" value="P:tricarboxylic acid cycle"/>
    <property type="evidence" value="ECO:0007669"/>
    <property type="project" value="UniProtKB-UniRule"/>
</dbReference>
<name>A0A9W6JRF0_9HYPH</name>
<dbReference type="InterPro" id="IPR000089">
    <property type="entry name" value="Biotin_lipoyl"/>
</dbReference>
<evidence type="ECO:0000256" key="8">
    <source>
        <dbReference type="ARBA" id="ARBA00022679"/>
    </source>
</evidence>
<evidence type="ECO:0000256" key="10">
    <source>
        <dbReference type="ARBA" id="ARBA00023315"/>
    </source>
</evidence>
<evidence type="ECO:0000256" key="2">
    <source>
        <dbReference type="ARBA" id="ARBA00005145"/>
    </source>
</evidence>
<dbReference type="SUPFAM" id="SSF52777">
    <property type="entry name" value="CoA-dependent acyltransferases"/>
    <property type="match status" value="1"/>
</dbReference>
<dbReference type="Pfam" id="PF00364">
    <property type="entry name" value="Biotin_lipoyl"/>
    <property type="match status" value="1"/>
</dbReference>
<comment type="pathway">
    <text evidence="2 12">Amino-acid degradation; L-lysine degradation via saccharopine pathway; glutaryl-CoA from L-lysine: step 6/6.</text>
</comment>
<dbReference type="CDD" id="cd06849">
    <property type="entry name" value="lipoyl_domain"/>
    <property type="match status" value="1"/>
</dbReference>
<evidence type="ECO:0000256" key="1">
    <source>
        <dbReference type="ARBA" id="ARBA00004052"/>
    </source>
</evidence>
<dbReference type="PANTHER" id="PTHR43416:SF5">
    <property type="entry name" value="DIHYDROLIPOYLLYSINE-RESIDUE SUCCINYLTRANSFERASE COMPONENT OF 2-OXOGLUTARATE DEHYDROGENASE COMPLEX, MITOCHONDRIAL"/>
    <property type="match status" value="1"/>
</dbReference>
<dbReference type="AlphaFoldDB" id="A0A9W6JRF0"/>
<dbReference type="RefSeq" id="WP_213359000.1">
    <property type="nucleotide sequence ID" value="NZ_BSFM01000002.1"/>
</dbReference>
<organism evidence="16 17">
    <name type="scientific">Ancylobacter defluvii</name>
    <dbReference type="NCBI Taxonomy" id="1282440"/>
    <lineage>
        <taxon>Bacteria</taxon>
        <taxon>Pseudomonadati</taxon>
        <taxon>Pseudomonadota</taxon>
        <taxon>Alphaproteobacteria</taxon>
        <taxon>Hyphomicrobiales</taxon>
        <taxon>Xanthobacteraceae</taxon>
        <taxon>Ancylobacter</taxon>
    </lineage>
</organism>
<dbReference type="EMBL" id="BSFM01000002">
    <property type="protein sequence ID" value="GLK82381.1"/>
    <property type="molecule type" value="Genomic_DNA"/>
</dbReference>
<accession>A0A9W6JRF0</accession>
<comment type="function">
    <text evidence="1 12">E2 component of the 2-oxoglutarate dehydrogenase (OGDH) complex which catalyzes the second step in the conversion of 2-oxoglutarate to succinyl-CoA and CO(2).</text>
</comment>
<keyword evidence="17" id="KW-1185">Reference proteome</keyword>
<dbReference type="InterPro" id="IPR003016">
    <property type="entry name" value="2-oxoA_DH_lipoyl-BS"/>
</dbReference>
<dbReference type="InterPro" id="IPR023213">
    <property type="entry name" value="CAT-like_dom_sf"/>
</dbReference>
<evidence type="ECO:0000256" key="6">
    <source>
        <dbReference type="ARBA" id="ARBA00019511"/>
    </source>
</evidence>
<reference evidence="16" key="2">
    <citation type="submission" date="2023-01" db="EMBL/GenBank/DDBJ databases">
        <authorList>
            <person name="Sun Q."/>
            <person name="Evtushenko L."/>
        </authorList>
    </citation>
    <scope>NUCLEOTIDE SEQUENCE</scope>
    <source>
        <strain evidence="16">VKM B-2789</strain>
    </source>
</reference>
<dbReference type="FunFam" id="3.30.559.10:FF:000007">
    <property type="entry name" value="Dihydrolipoamide acetyltransferase component of pyruvate dehydrogenase complex"/>
    <property type="match status" value="1"/>
</dbReference>
<evidence type="ECO:0000256" key="9">
    <source>
        <dbReference type="ARBA" id="ARBA00022823"/>
    </source>
</evidence>
<keyword evidence="10 12" id="KW-0012">Acyltransferase</keyword>
<proteinExistence type="inferred from homology"/>
<dbReference type="EC" id="2.3.1.61" evidence="5 12"/>
<keyword evidence="9 12" id="KW-0450">Lipoyl</keyword>
<dbReference type="PANTHER" id="PTHR43416">
    <property type="entry name" value="DIHYDROLIPOYLLYSINE-RESIDUE SUCCINYLTRANSFERASE COMPONENT OF 2-OXOGLUTARATE DEHYDROGENASE COMPLEX, MITOCHONDRIAL-RELATED"/>
    <property type="match status" value="1"/>
</dbReference>
<evidence type="ECO:0000256" key="11">
    <source>
        <dbReference type="ARBA" id="ARBA00052761"/>
    </source>
</evidence>